<evidence type="ECO:0000259" key="8">
    <source>
        <dbReference type="Pfam" id="PF00590"/>
    </source>
</evidence>
<dbReference type="InterPro" id="IPR003043">
    <property type="entry name" value="Uropor_MeTrfase_CS"/>
</dbReference>
<dbReference type="PIRSF" id="PIRSF036427">
    <property type="entry name" value="Precrrn-2_mtase"/>
    <property type="match status" value="1"/>
</dbReference>
<keyword evidence="5 9" id="KW-0808">Transferase</keyword>
<dbReference type="RefSeq" id="WP_044150299.1">
    <property type="nucleotide sequence ID" value="NZ_QVFV01000001.1"/>
</dbReference>
<comment type="caution">
    <text evidence="9">The sequence shown here is derived from an EMBL/GenBank/DDBJ whole genome shotgun (WGS) entry which is preliminary data.</text>
</comment>
<dbReference type="CDD" id="cd11645">
    <property type="entry name" value="Precorrin_2_C20_MT"/>
    <property type="match status" value="1"/>
</dbReference>
<evidence type="ECO:0000313" key="9">
    <source>
        <dbReference type="EMBL" id="RZM81955.1"/>
    </source>
</evidence>
<dbReference type="InterPro" id="IPR014776">
    <property type="entry name" value="4pyrrole_Mease_sub2"/>
</dbReference>
<evidence type="ECO:0000256" key="3">
    <source>
        <dbReference type="ARBA" id="ARBA00022573"/>
    </source>
</evidence>
<evidence type="ECO:0000313" key="10">
    <source>
        <dbReference type="Proteomes" id="UP000292459"/>
    </source>
</evidence>
<gene>
    <name evidence="9" type="ORF">DYY88_01395</name>
</gene>
<comment type="similarity">
    <text evidence="2 7">Belongs to the precorrin methyltransferase family.</text>
</comment>
<dbReference type="InterPro" id="IPR000878">
    <property type="entry name" value="4pyrrol_Mease"/>
</dbReference>
<dbReference type="Pfam" id="PF00590">
    <property type="entry name" value="TP_methylase"/>
    <property type="match status" value="1"/>
</dbReference>
<dbReference type="GO" id="GO:0030788">
    <property type="term" value="F:precorrin-2 C20-methyltransferase activity"/>
    <property type="evidence" value="ECO:0007669"/>
    <property type="project" value="UniProtKB-EC"/>
</dbReference>
<evidence type="ECO:0000256" key="4">
    <source>
        <dbReference type="ARBA" id="ARBA00022603"/>
    </source>
</evidence>
<evidence type="ECO:0000256" key="2">
    <source>
        <dbReference type="ARBA" id="ARBA00005879"/>
    </source>
</evidence>
<keyword evidence="3" id="KW-0169">Cobalamin biosynthesis</keyword>
<feature type="domain" description="Tetrapyrrole methylase" evidence="8">
    <location>
        <begin position="8"/>
        <end position="217"/>
    </location>
</feature>
<reference evidence="9 10" key="1">
    <citation type="submission" date="2018-11" db="EMBL/GenBank/DDBJ databases">
        <title>Whole genome sequencing of an environmental sample.</title>
        <authorList>
            <person name="Sarangi A.N."/>
            <person name="Singh D."/>
            <person name="Tripathy S."/>
        </authorList>
    </citation>
    <scope>NUCLEOTIDE SEQUENCE [LARGE SCALE GENOMIC DNA]</scope>
    <source>
        <strain evidence="9 10">Lakshadweep</strain>
    </source>
</reference>
<dbReference type="PANTHER" id="PTHR43467:SF2">
    <property type="entry name" value="COBALT-PRECORRIN-2 C(20)-METHYLTRANSFERASE"/>
    <property type="match status" value="1"/>
</dbReference>
<dbReference type="EC" id="2.1.1.130" evidence="9"/>
<protein>
    <submittedName>
        <fullName evidence="9">Precorrin-2 C(20)-methyltransferase</fullName>
        <ecNumber evidence="9">2.1.1.130</ecNumber>
    </submittedName>
</protein>
<dbReference type="PANTHER" id="PTHR43467">
    <property type="entry name" value="COBALT-PRECORRIN-2 C(20)-METHYLTRANSFERASE"/>
    <property type="match status" value="1"/>
</dbReference>
<dbReference type="InterPro" id="IPR014777">
    <property type="entry name" value="4pyrrole_Mease_sub1"/>
</dbReference>
<dbReference type="InterPro" id="IPR006364">
    <property type="entry name" value="CobI/CbiL/CobIJ_dom"/>
</dbReference>
<dbReference type="Proteomes" id="UP000292459">
    <property type="component" value="Unassembled WGS sequence"/>
</dbReference>
<dbReference type="PROSITE" id="PS00839">
    <property type="entry name" value="SUMT_1"/>
    <property type="match status" value="1"/>
</dbReference>
<dbReference type="UniPathway" id="UPA00148"/>
<evidence type="ECO:0000256" key="5">
    <source>
        <dbReference type="ARBA" id="ARBA00022679"/>
    </source>
</evidence>
<dbReference type="AlphaFoldDB" id="A0A4Q7EFA4"/>
<dbReference type="GO" id="GO:0032259">
    <property type="term" value="P:methylation"/>
    <property type="evidence" value="ECO:0007669"/>
    <property type="project" value="UniProtKB-KW"/>
</dbReference>
<keyword evidence="10" id="KW-1185">Reference proteome</keyword>
<evidence type="ECO:0000256" key="6">
    <source>
        <dbReference type="ARBA" id="ARBA00022691"/>
    </source>
</evidence>
<dbReference type="NCBIfam" id="NF004614">
    <property type="entry name" value="PRK05948.1"/>
    <property type="match status" value="1"/>
</dbReference>
<accession>A0A4Q7EFA4</accession>
<dbReference type="EMBL" id="QVFV01000001">
    <property type="protein sequence ID" value="RZM81955.1"/>
    <property type="molecule type" value="Genomic_DNA"/>
</dbReference>
<comment type="pathway">
    <text evidence="1">Cofactor biosynthesis; adenosylcobalamin biosynthesis.</text>
</comment>
<dbReference type="GO" id="GO:0009236">
    <property type="term" value="P:cobalamin biosynthetic process"/>
    <property type="evidence" value="ECO:0007669"/>
    <property type="project" value="UniProtKB-UniRule"/>
</dbReference>
<dbReference type="InterPro" id="IPR035996">
    <property type="entry name" value="4pyrrol_Methylase_sf"/>
</dbReference>
<dbReference type="InterPro" id="IPR012382">
    <property type="entry name" value="CobI/CbiL"/>
</dbReference>
<evidence type="ECO:0000256" key="1">
    <source>
        <dbReference type="ARBA" id="ARBA00004953"/>
    </source>
</evidence>
<sequence>MAEQSTGTLWGISAGPGDPELLTLKAARLLQTCPVVAFPAGRQGQPGVAQKIIQPLLAPEQVQLPLTFPFVQDAAVLTAAWSQAAQAVWSYLKTGQDVVFATEGDASFYSTFTYLAQTLQQHHPEAKVATVPGVCSPLAAAAQLGLPLTILQQRLLVLPALYAIADLETALDQADVVVLMKVASVYAEAWQILQRRDLLAHSRVIVRATQIDEQIYTDLSDRPHLDLPYFSLMMINCDRSSSALPATQRPDFRLG</sequence>
<organism evidence="9 10">
    <name type="scientific">Leptolyngbya iicbica LK</name>
    <dbReference type="NCBI Taxonomy" id="2294035"/>
    <lineage>
        <taxon>Bacteria</taxon>
        <taxon>Bacillati</taxon>
        <taxon>Cyanobacteriota</taxon>
        <taxon>Cyanophyceae</taxon>
        <taxon>Leptolyngbyales</taxon>
        <taxon>Leptolyngbyaceae</taxon>
        <taxon>Leptolyngbya group</taxon>
        <taxon>Leptolyngbya</taxon>
        <taxon>Leptolyngbya iicbica</taxon>
    </lineage>
</organism>
<dbReference type="OrthoDB" id="9804789at2"/>
<proteinExistence type="inferred from homology"/>
<dbReference type="Gene3D" id="3.30.950.10">
    <property type="entry name" value="Methyltransferase, Cobalt-precorrin-4 Transmethylase, Domain 2"/>
    <property type="match status" value="1"/>
</dbReference>
<keyword evidence="4 9" id="KW-0489">Methyltransferase</keyword>
<dbReference type="Gene3D" id="3.40.1010.10">
    <property type="entry name" value="Cobalt-precorrin-4 Transmethylase, Domain 1"/>
    <property type="match status" value="1"/>
</dbReference>
<evidence type="ECO:0000256" key="7">
    <source>
        <dbReference type="PIRNR" id="PIRNR036427"/>
    </source>
</evidence>
<dbReference type="NCBIfam" id="TIGR01467">
    <property type="entry name" value="cobI_cbiL"/>
    <property type="match status" value="1"/>
</dbReference>
<dbReference type="SUPFAM" id="SSF53790">
    <property type="entry name" value="Tetrapyrrole methylase"/>
    <property type="match status" value="1"/>
</dbReference>
<name>A0A4Q7EFA4_9CYAN</name>
<keyword evidence="6" id="KW-0949">S-adenosyl-L-methionine</keyword>